<dbReference type="EMBL" id="CP011361">
    <property type="protein sequence ID" value="AKG05346.1"/>
    <property type="molecule type" value="Genomic_DNA"/>
</dbReference>
<evidence type="ECO:0000313" key="5">
    <source>
        <dbReference type="Proteomes" id="UP000011746"/>
    </source>
</evidence>
<dbReference type="GO" id="GO:0004386">
    <property type="term" value="F:helicase activity"/>
    <property type="evidence" value="ECO:0007669"/>
    <property type="project" value="InterPro"/>
</dbReference>
<keyword evidence="5" id="KW-1185">Reference proteome</keyword>
<dbReference type="Pfam" id="PF13086">
    <property type="entry name" value="AAA_11"/>
    <property type="match status" value="1"/>
</dbReference>
<name>K2GAH7_9BACI</name>
<proteinExistence type="predicted"/>
<reference evidence="4 5" key="1">
    <citation type="journal article" date="2012" name="J. Bacteriol.">
        <title>Draft Genome Sequence of Salimicrobium sp. Strain MJ3, Isolated from Myulchi-Jeot, Korean Fermented Seafood.</title>
        <authorList>
            <person name="Lee S.H."/>
            <person name="Jung J.Y."/>
            <person name="Jeon C.O."/>
        </authorList>
    </citation>
    <scope>NUCLEOTIDE SEQUENCE [LARGE SCALE GENOMIC DNA]</scope>
    <source>
        <strain evidence="4 5">MJ3</strain>
    </source>
</reference>
<dbReference type="KEGG" id="sje:AAV35_011530"/>
<dbReference type="AlphaFoldDB" id="K2GAH7"/>
<evidence type="ECO:0000259" key="2">
    <source>
        <dbReference type="Pfam" id="PF13087"/>
    </source>
</evidence>
<evidence type="ECO:0000313" key="6">
    <source>
        <dbReference type="Proteomes" id="UP000092654"/>
    </source>
</evidence>
<dbReference type="SUPFAM" id="SSF52540">
    <property type="entry name" value="P-loop containing nucleoside triphosphate hydrolases"/>
    <property type="match status" value="1"/>
</dbReference>
<dbReference type="InterPro" id="IPR041677">
    <property type="entry name" value="DNA2/NAM7_AAA_11"/>
</dbReference>
<protein>
    <recommendedName>
        <fullName evidence="7">DNA helicase</fullName>
    </recommendedName>
</protein>
<dbReference type="PATRIC" id="fig|1230341.3.peg.1841"/>
<dbReference type="CDD" id="cd18808">
    <property type="entry name" value="SF1_C_Upf1"/>
    <property type="match status" value="1"/>
</dbReference>
<evidence type="ECO:0000313" key="4">
    <source>
        <dbReference type="EMBL" id="EKE31352.1"/>
    </source>
</evidence>
<dbReference type="Proteomes" id="UP000092654">
    <property type="component" value="Chromosome"/>
</dbReference>
<gene>
    <name evidence="3" type="ORF">AAV35_011530</name>
    <name evidence="4" type="ORF">MJ3_08951</name>
</gene>
<dbReference type="Proteomes" id="UP000011746">
    <property type="component" value="Unassembled WGS sequence"/>
</dbReference>
<evidence type="ECO:0008006" key="7">
    <source>
        <dbReference type="Google" id="ProtNLM"/>
    </source>
</evidence>
<dbReference type="PANTHER" id="PTHR10887">
    <property type="entry name" value="DNA2/NAM7 HELICASE FAMILY"/>
    <property type="match status" value="1"/>
</dbReference>
<dbReference type="eggNOG" id="COG0210">
    <property type="taxonomic scope" value="Bacteria"/>
</dbReference>
<dbReference type="InterPro" id="IPR041679">
    <property type="entry name" value="DNA2/NAM7-like_C"/>
</dbReference>
<evidence type="ECO:0000313" key="3">
    <source>
        <dbReference type="EMBL" id="AKG05346.1"/>
    </source>
</evidence>
<dbReference type="RefSeq" id="WP_008590619.1">
    <property type="nucleotide sequence ID" value="NZ_AMPQ01000011.1"/>
</dbReference>
<dbReference type="InterPro" id="IPR027417">
    <property type="entry name" value="P-loop_NTPase"/>
</dbReference>
<dbReference type="STRING" id="1230341.AAV35_011530"/>
<feature type="domain" description="DNA2/NAM7 helicase-like C-terminal" evidence="2">
    <location>
        <begin position="668"/>
        <end position="839"/>
    </location>
</feature>
<organism evidence="4 5">
    <name type="scientific">Salimicrobium jeotgali</name>
    <dbReference type="NCBI Taxonomy" id="1230341"/>
    <lineage>
        <taxon>Bacteria</taxon>
        <taxon>Bacillati</taxon>
        <taxon>Bacillota</taxon>
        <taxon>Bacilli</taxon>
        <taxon>Bacillales</taxon>
        <taxon>Bacillaceae</taxon>
        <taxon>Salimicrobium</taxon>
    </lineage>
</organism>
<reference evidence="6" key="2">
    <citation type="submission" date="2015-06" db="EMBL/GenBank/DDBJ databases">
        <title>Salimicrobium jeotgali MJ3, isolated from Myulchi jeot, a traditional Korean fermented seafood.</title>
        <authorList>
            <person name="Kim K.H."/>
            <person name="Jeon C.O."/>
            <person name="Jin H.M."/>
        </authorList>
    </citation>
    <scope>NUCLEOTIDE SEQUENCE [LARGE SCALE GENOMIC DNA]</scope>
    <source>
        <strain evidence="6">MJ3</strain>
    </source>
</reference>
<dbReference type="Pfam" id="PF13087">
    <property type="entry name" value="AAA_12"/>
    <property type="match status" value="1"/>
</dbReference>
<feature type="domain" description="DNA2/NAM7 helicase helicase" evidence="1">
    <location>
        <begin position="244"/>
        <end position="610"/>
    </location>
</feature>
<dbReference type="eggNOG" id="COG1112">
    <property type="taxonomic scope" value="Bacteria"/>
</dbReference>
<accession>K2GAH7</accession>
<dbReference type="InterPro" id="IPR047187">
    <property type="entry name" value="SF1_C_Upf1"/>
</dbReference>
<sequence length="872" mass="100661">MDVRDKVVSYWRTCLSDMLRRDLDVNKTEQVTLPRKEYKNGRITEETYEKVGRTTKSKKQRSIDCVIAPFVLKPSQRYYNENYFIFPILIPVTLDKATLKFTYDEKFQPWIPRILLEPHNITSMDTLGTMWDYERYLTNNGLLRPDNWDHLLHYVEELDENVLDYSDVEYVIDRECKLFLDVQNNQYATQSLLDFYEQMERDQPHIPLFDEYISLQQKQLTSNQASSFELSKQHLGQMSDEHSLSPSQRETLHNFMIQKSGDILAVNGPPGTGKTTLLQSVVATKFVDSVLQNDETPPIIFVSSTNNQAVTNVIDSFGSTNEMMDIDEKVGLEGRWIPNVKSYGLYVPSKTKFKKLQKDGTSYYMQSPDGDGFLKKANQSIMNQEHTYLEYFEKYSGLENQSLEDAAEWLQSQVKETIQNMWNVIDVLEEIDHLDVIVIKRQNYLQQAHPSLLSRVVKFLTNIDIYFKNLKRKSLIKKLNALYGYQHTNKEYKSMFTDLDRYHRYMAFKYSVHYWEAKYLINQKRKSEEYEDTLKKWKDSAHLFPCHVSTLYTLPSAFNQSKIKGIEPNYNAIDLLIIDEAGQVSPEVGGPAFALSKSALVVGDELQIEPIWNLLPPIDEANMVRSGIARKLHSNSDYHLLKKLGISTTGTSLIKTAQKASSFQKIEGMRGMFLSEHRRCQDDIIRYCNDLAYNGKLEPMATKKKDYKFLPYLGYANIEGEAQLRGGSRYNQNEAKAIAQWVKNNEEQLTQVSGKTISETIAIITPFTQQKLAIKKALGNNYRNVVVGTVHSLQGAERDVIIFSSVYSSNNSFFFDKGVNMLNVAVSRAKQSFLVFGNMKIFHKEGNKPSNLLARYMFSDINNKLRGVQRHP</sequence>
<dbReference type="PANTHER" id="PTHR10887:SF530">
    <property type="entry name" value="SUPERFAMILY I DNA HELICASES"/>
    <property type="match status" value="1"/>
</dbReference>
<reference evidence="3" key="3">
    <citation type="submission" date="2016-11" db="EMBL/GenBank/DDBJ databases">
        <title>Salimicrobium jeotgali MJ3, isolated from Myulchi jeot, a traditional Korean fermented seafood.</title>
        <authorList>
            <person name="Kim K.H."/>
            <person name="Jeon C.O."/>
            <person name="Jin H.M."/>
        </authorList>
    </citation>
    <scope>NUCLEOTIDE SEQUENCE</scope>
    <source>
        <strain evidence="3">MJ3</strain>
    </source>
</reference>
<evidence type="ECO:0000259" key="1">
    <source>
        <dbReference type="Pfam" id="PF13086"/>
    </source>
</evidence>
<dbReference type="OrthoDB" id="9757917at2"/>
<dbReference type="Gene3D" id="3.40.50.300">
    <property type="entry name" value="P-loop containing nucleotide triphosphate hydrolases"/>
    <property type="match status" value="2"/>
</dbReference>
<dbReference type="EMBL" id="AMPQ01000011">
    <property type="protein sequence ID" value="EKE31352.1"/>
    <property type="molecule type" value="Genomic_DNA"/>
</dbReference>
<dbReference type="InterPro" id="IPR045055">
    <property type="entry name" value="DNA2/NAM7-like"/>
</dbReference>